<dbReference type="AlphaFoldDB" id="A0A0S4TMA3"/>
<gene>
    <name evidence="1" type="ORF">RUN39_v1_70079</name>
</gene>
<proteinExistence type="predicted"/>
<reference evidence="1" key="1">
    <citation type="submission" date="2015-10" db="EMBL/GenBank/DDBJ databases">
        <authorList>
            <person name="Gilbert D.G."/>
        </authorList>
    </citation>
    <scope>NUCLEOTIDE SEQUENCE</scope>
    <source>
        <strain evidence="1">Phyl III-seqv23</strain>
    </source>
</reference>
<accession>A0A0S4TMA3</accession>
<evidence type="ECO:0000313" key="1">
    <source>
        <dbReference type="EMBL" id="CUV11211.1"/>
    </source>
</evidence>
<protein>
    <submittedName>
        <fullName evidence="1">Uncharacterized protein</fullName>
    </submittedName>
</protein>
<dbReference type="EMBL" id="LN899819">
    <property type="protein sequence ID" value="CUV11211.1"/>
    <property type="molecule type" value="Genomic_DNA"/>
</dbReference>
<sequence>MKFPTHAAVIADVDVPKTNAFTEHPASGGILANPGIDVRPLRDLQVQIPKSCSTHAEMGIAVYDC</sequence>
<organism evidence="1">
    <name type="scientific">Ralstonia solanacearum</name>
    <name type="common">Pseudomonas solanacearum</name>
    <dbReference type="NCBI Taxonomy" id="305"/>
    <lineage>
        <taxon>Bacteria</taxon>
        <taxon>Pseudomonadati</taxon>
        <taxon>Pseudomonadota</taxon>
        <taxon>Betaproteobacteria</taxon>
        <taxon>Burkholderiales</taxon>
        <taxon>Burkholderiaceae</taxon>
        <taxon>Ralstonia</taxon>
        <taxon>Ralstonia solanacearum species complex</taxon>
    </lineage>
</organism>
<name>A0A0S4TMA3_RALSL</name>